<dbReference type="STRING" id="1042163.BRLA_c018140"/>
<dbReference type="RefSeq" id="WP_051876109.1">
    <property type="nucleotide sequence ID" value="NZ_CP007806.1"/>
</dbReference>
<proteinExistence type="predicted"/>
<protein>
    <submittedName>
        <fullName evidence="1">Uncharacterized protein</fullName>
    </submittedName>
</protein>
<sequence length="81" mass="9170">MYILENTNSIKGKGLEGDFIYGWDGKELVLIPTSSPDYVEISQFNKILHKKNYVKVKDLIIGLLNMKVLLEQIGGTVLMLQ</sequence>
<reference evidence="1 2" key="1">
    <citation type="journal article" date="2011" name="J. Bacteriol.">
        <title>Genome sequence of Brevibacillus laterosporus LMG 15441, a pathogen of invertebrates.</title>
        <authorList>
            <person name="Djukic M."/>
            <person name="Poehlein A."/>
            <person name="Thurmer A."/>
            <person name="Daniel R."/>
        </authorList>
    </citation>
    <scope>NUCLEOTIDE SEQUENCE [LARGE SCALE GENOMIC DNA]</scope>
    <source>
        <strain evidence="1 2">LMG 15441</strain>
    </source>
</reference>
<dbReference type="eggNOG" id="ENOG5033957">
    <property type="taxonomic scope" value="Bacteria"/>
</dbReference>
<evidence type="ECO:0000313" key="2">
    <source>
        <dbReference type="Proteomes" id="UP000005850"/>
    </source>
</evidence>
<dbReference type="EMBL" id="CP007806">
    <property type="protein sequence ID" value="AIG26136.1"/>
    <property type="molecule type" value="Genomic_DNA"/>
</dbReference>
<dbReference type="HOGENOM" id="CLU_2567142_0_0_9"/>
<evidence type="ECO:0000313" key="1">
    <source>
        <dbReference type="EMBL" id="AIG26136.1"/>
    </source>
</evidence>
<keyword evidence="2" id="KW-1185">Reference proteome</keyword>
<organism evidence="1 2">
    <name type="scientific">Brevibacillus laterosporus LMG 15441</name>
    <dbReference type="NCBI Taxonomy" id="1042163"/>
    <lineage>
        <taxon>Bacteria</taxon>
        <taxon>Bacillati</taxon>
        <taxon>Bacillota</taxon>
        <taxon>Bacilli</taxon>
        <taxon>Bacillales</taxon>
        <taxon>Paenibacillaceae</taxon>
        <taxon>Brevibacillus</taxon>
    </lineage>
</organism>
<dbReference type="Proteomes" id="UP000005850">
    <property type="component" value="Chromosome"/>
</dbReference>
<name>A0A075R3S4_BRELA</name>
<dbReference type="KEGG" id="blr:BRLA_c018140"/>
<gene>
    <name evidence="1" type="ORF">BRLA_c018140</name>
</gene>
<accession>A0A075R3S4</accession>
<dbReference type="AlphaFoldDB" id="A0A075R3S4"/>